<accession>A0A367EA21</accession>
<protein>
    <recommendedName>
        <fullName evidence="3">Tn3 transposase DDE domain-containing protein</fullName>
    </recommendedName>
</protein>
<reference evidence="1 2" key="1">
    <citation type="submission" date="2018-06" db="EMBL/GenBank/DDBJ databases">
        <title>Streptomyces reniochalinae sp. nov. and Streptomyces diacarnus sp. nov. from marine sponges.</title>
        <authorList>
            <person name="Li L."/>
        </authorList>
    </citation>
    <scope>NUCLEOTIDE SEQUENCE [LARGE SCALE GENOMIC DNA]</scope>
    <source>
        <strain evidence="1 2">LHW50302</strain>
    </source>
</reference>
<dbReference type="AlphaFoldDB" id="A0A367EA21"/>
<dbReference type="EMBL" id="QOIM01000042">
    <property type="protein sequence ID" value="RCG14904.1"/>
    <property type="molecule type" value="Genomic_DNA"/>
</dbReference>
<sequence length="82" mass="9051">MAAEGVALFLQTRAFSTTPLDFAETVRQLLEEGWTIEPEDLARIWPYLTVSTPARGVRPKLDVDCTPLREQDLTAAGFGQTA</sequence>
<organism evidence="1 2">
    <name type="scientific">Streptomyces reniochalinae</name>
    <dbReference type="NCBI Taxonomy" id="2250578"/>
    <lineage>
        <taxon>Bacteria</taxon>
        <taxon>Bacillati</taxon>
        <taxon>Actinomycetota</taxon>
        <taxon>Actinomycetes</taxon>
        <taxon>Kitasatosporales</taxon>
        <taxon>Streptomycetaceae</taxon>
        <taxon>Streptomyces</taxon>
    </lineage>
</organism>
<keyword evidence="2" id="KW-1185">Reference proteome</keyword>
<evidence type="ECO:0000313" key="1">
    <source>
        <dbReference type="EMBL" id="RCG14904.1"/>
    </source>
</evidence>
<evidence type="ECO:0000313" key="2">
    <source>
        <dbReference type="Proteomes" id="UP000253507"/>
    </source>
</evidence>
<comment type="caution">
    <text evidence="1">The sequence shown here is derived from an EMBL/GenBank/DDBJ whole genome shotgun (WGS) entry which is preliminary data.</text>
</comment>
<gene>
    <name evidence="1" type="ORF">DQ392_27950</name>
</gene>
<name>A0A367EA21_9ACTN</name>
<evidence type="ECO:0008006" key="3">
    <source>
        <dbReference type="Google" id="ProtNLM"/>
    </source>
</evidence>
<proteinExistence type="predicted"/>
<dbReference type="Proteomes" id="UP000253507">
    <property type="component" value="Unassembled WGS sequence"/>
</dbReference>